<evidence type="ECO:0000313" key="2">
    <source>
        <dbReference type="EMBL" id="KAL2833044.1"/>
    </source>
</evidence>
<protein>
    <submittedName>
        <fullName evidence="2">Uncharacterized protein</fullName>
    </submittedName>
</protein>
<feature type="transmembrane region" description="Helical" evidence="1">
    <location>
        <begin position="52"/>
        <end position="70"/>
    </location>
</feature>
<dbReference type="EMBL" id="JBFXLS010000005">
    <property type="protein sequence ID" value="KAL2833044.1"/>
    <property type="molecule type" value="Genomic_DNA"/>
</dbReference>
<name>A0ABR4IZ81_9EURO</name>
<keyword evidence="1" id="KW-0472">Membrane</keyword>
<sequence>MNPADLVRYYVRRTRQPQMIMPLTTFETGSTLFYSGLWSSPEILRSTGQGKAITVTCAINIILGCFRISIKSTSPYPERMAAADRAR</sequence>
<evidence type="ECO:0000313" key="3">
    <source>
        <dbReference type="Proteomes" id="UP001610335"/>
    </source>
</evidence>
<evidence type="ECO:0000256" key="1">
    <source>
        <dbReference type="SAM" id="Phobius"/>
    </source>
</evidence>
<comment type="caution">
    <text evidence="2">The sequence shown here is derived from an EMBL/GenBank/DDBJ whole genome shotgun (WGS) entry which is preliminary data.</text>
</comment>
<dbReference type="Proteomes" id="UP001610335">
    <property type="component" value="Unassembled WGS sequence"/>
</dbReference>
<gene>
    <name evidence="2" type="ORF">BDW59DRAFT_95188</name>
</gene>
<keyword evidence="1" id="KW-1133">Transmembrane helix</keyword>
<keyword evidence="3" id="KW-1185">Reference proteome</keyword>
<reference evidence="2 3" key="1">
    <citation type="submission" date="2024-07" db="EMBL/GenBank/DDBJ databases">
        <title>Section-level genome sequencing and comparative genomics of Aspergillus sections Usti and Cavernicolus.</title>
        <authorList>
            <consortium name="Lawrence Berkeley National Laboratory"/>
            <person name="Nybo J.L."/>
            <person name="Vesth T.C."/>
            <person name="Theobald S."/>
            <person name="Frisvad J.C."/>
            <person name="Larsen T.O."/>
            <person name="Kjaerboelling I."/>
            <person name="Rothschild-Mancinelli K."/>
            <person name="Lyhne E.K."/>
            <person name="Kogle M.E."/>
            <person name="Barry K."/>
            <person name="Clum A."/>
            <person name="Na H."/>
            <person name="Ledsgaard L."/>
            <person name="Lin J."/>
            <person name="Lipzen A."/>
            <person name="Kuo A."/>
            <person name="Riley R."/>
            <person name="Mondo S."/>
            <person name="LaButti K."/>
            <person name="Haridas S."/>
            <person name="Pangalinan J."/>
            <person name="Salamov A.A."/>
            <person name="Simmons B.A."/>
            <person name="Magnuson J.K."/>
            <person name="Chen J."/>
            <person name="Drula E."/>
            <person name="Henrissat B."/>
            <person name="Wiebenga A."/>
            <person name="Lubbers R.J."/>
            <person name="Gomes A.C."/>
            <person name="Makela M.R."/>
            <person name="Stajich J."/>
            <person name="Grigoriev I.V."/>
            <person name="Mortensen U.H."/>
            <person name="De vries R.P."/>
            <person name="Baker S.E."/>
            <person name="Andersen M.R."/>
        </authorList>
    </citation>
    <scope>NUCLEOTIDE SEQUENCE [LARGE SCALE GENOMIC DNA]</scope>
    <source>
        <strain evidence="2 3">CBS 600.67</strain>
    </source>
</reference>
<keyword evidence="1" id="KW-0812">Transmembrane</keyword>
<feature type="transmembrane region" description="Helical" evidence="1">
    <location>
        <begin position="20"/>
        <end position="40"/>
    </location>
</feature>
<organism evidence="2 3">
    <name type="scientific">Aspergillus cavernicola</name>
    <dbReference type="NCBI Taxonomy" id="176166"/>
    <lineage>
        <taxon>Eukaryota</taxon>
        <taxon>Fungi</taxon>
        <taxon>Dikarya</taxon>
        <taxon>Ascomycota</taxon>
        <taxon>Pezizomycotina</taxon>
        <taxon>Eurotiomycetes</taxon>
        <taxon>Eurotiomycetidae</taxon>
        <taxon>Eurotiales</taxon>
        <taxon>Aspergillaceae</taxon>
        <taxon>Aspergillus</taxon>
        <taxon>Aspergillus subgen. Nidulantes</taxon>
    </lineage>
</organism>
<proteinExistence type="predicted"/>
<accession>A0ABR4IZ81</accession>